<reference evidence="14 15" key="1">
    <citation type="submission" date="2019-04" db="EMBL/GenBank/DDBJ databases">
        <authorList>
            <person name="Hwang J.C."/>
        </authorList>
    </citation>
    <scope>NUCLEOTIDE SEQUENCE [LARGE SCALE GENOMIC DNA]</scope>
    <source>
        <strain evidence="14 15">IMCC35001</strain>
    </source>
</reference>
<evidence type="ECO:0000256" key="7">
    <source>
        <dbReference type="ARBA" id="ARBA00022827"/>
    </source>
</evidence>
<keyword evidence="6 11" id="KW-0479">Metal-binding</keyword>
<dbReference type="PANTHER" id="PTHR30040:SF2">
    <property type="entry name" value="FAD:PROTEIN FMN TRANSFERASE"/>
    <property type="match status" value="1"/>
</dbReference>
<evidence type="ECO:0000256" key="13">
    <source>
        <dbReference type="SAM" id="SignalP"/>
    </source>
</evidence>
<name>A0A4U1BD91_9GAMM</name>
<dbReference type="EMBL" id="SWCI01000006">
    <property type="protein sequence ID" value="TKB48702.1"/>
    <property type="molecule type" value="Genomic_DNA"/>
</dbReference>
<keyword evidence="5 11" id="KW-0808">Transferase</keyword>
<keyword evidence="13" id="KW-0732">Signal</keyword>
<dbReference type="Proteomes" id="UP000305674">
    <property type="component" value="Unassembled WGS sequence"/>
</dbReference>
<evidence type="ECO:0000313" key="15">
    <source>
        <dbReference type="Proteomes" id="UP000305674"/>
    </source>
</evidence>
<proteinExistence type="inferred from homology"/>
<dbReference type="Pfam" id="PF02424">
    <property type="entry name" value="ApbE"/>
    <property type="match status" value="1"/>
</dbReference>
<sequence>MSPFPIRLPSSLWLLLALLSLTASASGSLRQLHGETMGTSYSIRWQQSTPHQGPAEVLHQVERQLQRVNRTLSVFRDDAEVVALNDSPVGQPIQVSEETARVLTIARRIARESGGALDITLGPVIEFWGFGAKPRDLSHKSLGQLELVRSRTGMGGFRLEGRQFTKLIPGLEINPSAVAKGYGVDLIAEALTAMGIGDYLVEVGGELRSQGSAPRGGPWQVAVTRPEKLSLEFQQRVPLDNLAMATSGNYVNLIRAQGVSLGHIIDPRTGYPAASGTLSVTVLHPSCAEADGYATAMMVLTPDQALALARDLDLAVMVVQAGPTGPVSRFSPAFRRIVAGH</sequence>
<dbReference type="AlphaFoldDB" id="A0A4U1BD91"/>
<dbReference type="EC" id="2.7.1.180" evidence="2 11"/>
<evidence type="ECO:0000256" key="5">
    <source>
        <dbReference type="ARBA" id="ARBA00022679"/>
    </source>
</evidence>
<evidence type="ECO:0000256" key="8">
    <source>
        <dbReference type="ARBA" id="ARBA00022842"/>
    </source>
</evidence>
<comment type="cofactor">
    <cofactor evidence="12">
        <name>Mg(2+)</name>
        <dbReference type="ChEBI" id="CHEBI:18420"/>
    </cofactor>
    <cofactor evidence="12">
        <name>Mn(2+)</name>
        <dbReference type="ChEBI" id="CHEBI:29035"/>
    </cofactor>
    <text evidence="12">Magnesium. Can also use manganese.</text>
</comment>
<feature type="binding site" evidence="12">
    <location>
        <position position="295"/>
    </location>
    <ligand>
        <name>Mg(2+)</name>
        <dbReference type="ChEBI" id="CHEBI:18420"/>
    </ligand>
</feature>
<dbReference type="InterPro" id="IPR003374">
    <property type="entry name" value="ApbE-like_sf"/>
</dbReference>
<protein>
    <recommendedName>
        <fullName evidence="3 11">FAD:protein FMN transferase</fullName>
        <ecNumber evidence="2 11">2.7.1.180</ecNumber>
    </recommendedName>
    <alternativeName>
        <fullName evidence="9 11">Flavin transferase</fullName>
    </alternativeName>
</protein>
<dbReference type="Gene3D" id="3.10.520.10">
    <property type="entry name" value="ApbE-like domains"/>
    <property type="match status" value="1"/>
</dbReference>
<dbReference type="PIRSF" id="PIRSF006268">
    <property type="entry name" value="ApbE"/>
    <property type="match status" value="1"/>
</dbReference>
<feature type="binding site" evidence="12">
    <location>
        <position position="291"/>
    </location>
    <ligand>
        <name>Mg(2+)</name>
        <dbReference type="ChEBI" id="CHEBI:18420"/>
    </ligand>
</feature>
<comment type="similarity">
    <text evidence="1 11">Belongs to the ApbE family.</text>
</comment>
<comment type="catalytic activity">
    <reaction evidence="10 11">
        <text>L-threonyl-[protein] + FAD = FMN-L-threonyl-[protein] + AMP + H(+)</text>
        <dbReference type="Rhea" id="RHEA:36847"/>
        <dbReference type="Rhea" id="RHEA-COMP:11060"/>
        <dbReference type="Rhea" id="RHEA-COMP:11061"/>
        <dbReference type="ChEBI" id="CHEBI:15378"/>
        <dbReference type="ChEBI" id="CHEBI:30013"/>
        <dbReference type="ChEBI" id="CHEBI:57692"/>
        <dbReference type="ChEBI" id="CHEBI:74257"/>
        <dbReference type="ChEBI" id="CHEBI:456215"/>
        <dbReference type="EC" id="2.7.1.180"/>
    </reaction>
</comment>
<feature type="signal peptide" evidence="13">
    <location>
        <begin position="1"/>
        <end position="25"/>
    </location>
</feature>
<evidence type="ECO:0000256" key="4">
    <source>
        <dbReference type="ARBA" id="ARBA00022630"/>
    </source>
</evidence>
<evidence type="ECO:0000256" key="6">
    <source>
        <dbReference type="ARBA" id="ARBA00022723"/>
    </source>
</evidence>
<gene>
    <name evidence="14" type="ORF">FCL40_11150</name>
</gene>
<evidence type="ECO:0000256" key="12">
    <source>
        <dbReference type="PIRSR" id="PIRSR006268-2"/>
    </source>
</evidence>
<dbReference type="InterPro" id="IPR024932">
    <property type="entry name" value="ApbE"/>
</dbReference>
<keyword evidence="8 11" id="KW-0460">Magnesium</keyword>
<evidence type="ECO:0000256" key="3">
    <source>
        <dbReference type="ARBA" id="ARBA00016337"/>
    </source>
</evidence>
<dbReference type="RefSeq" id="WP_136853379.1">
    <property type="nucleotide sequence ID" value="NZ_SWCI01000006.1"/>
</dbReference>
<dbReference type="PANTHER" id="PTHR30040">
    <property type="entry name" value="THIAMINE BIOSYNTHESIS LIPOPROTEIN APBE"/>
    <property type="match status" value="1"/>
</dbReference>
<dbReference type="GO" id="GO:0016740">
    <property type="term" value="F:transferase activity"/>
    <property type="evidence" value="ECO:0007669"/>
    <property type="project" value="UniProtKB-UniRule"/>
</dbReference>
<accession>A0A4U1BD91</accession>
<feature type="chain" id="PRO_5039936708" description="FAD:protein FMN transferase" evidence="13">
    <location>
        <begin position="26"/>
        <end position="341"/>
    </location>
</feature>
<keyword evidence="4 11" id="KW-0285">Flavoprotein</keyword>
<evidence type="ECO:0000256" key="1">
    <source>
        <dbReference type="ARBA" id="ARBA00008282"/>
    </source>
</evidence>
<dbReference type="GO" id="GO:0046872">
    <property type="term" value="F:metal ion binding"/>
    <property type="evidence" value="ECO:0007669"/>
    <property type="project" value="UniProtKB-UniRule"/>
</dbReference>
<keyword evidence="15" id="KW-1185">Reference proteome</keyword>
<evidence type="ECO:0000256" key="9">
    <source>
        <dbReference type="ARBA" id="ARBA00031306"/>
    </source>
</evidence>
<evidence type="ECO:0000256" key="10">
    <source>
        <dbReference type="ARBA" id="ARBA00048540"/>
    </source>
</evidence>
<feature type="binding site" evidence="12">
    <location>
        <position position="177"/>
    </location>
    <ligand>
        <name>Mg(2+)</name>
        <dbReference type="ChEBI" id="CHEBI:18420"/>
    </ligand>
</feature>
<dbReference type="OrthoDB" id="9778595at2"/>
<organism evidence="14 15">
    <name type="scientific">Ferrimonas sediminicola</name>
    <dbReference type="NCBI Taxonomy" id="2569538"/>
    <lineage>
        <taxon>Bacteria</taxon>
        <taxon>Pseudomonadati</taxon>
        <taxon>Pseudomonadota</taxon>
        <taxon>Gammaproteobacteria</taxon>
        <taxon>Alteromonadales</taxon>
        <taxon>Ferrimonadaceae</taxon>
        <taxon>Ferrimonas</taxon>
    </lineage>
</organism>
<comment type="caution">
    <text evidence="14">The sequence shown here is derived from an EMBL/GenBank/DDBJ whole genome shotgun (WGS) entry which is preliminary data.</text>
</comment>
<evidence type="ECO:0000313" key="14">
    <source>
        <dbReference type="EMBL" id="TKB48702.1"/>
    </source>
</evidence>
<evidence type="ECO:0000256" key="2">
    <source>
        <dbReference type="ARBA" id="ARBA00011955"/>
    </source>
</evidence>
<keyword evidence="7 11" id="KW-0274">FAD</keyword>
<dbReference type="SUPFAM" id="SSF143631">
    <property type="entry name" value="ApbE-like"/>
    <property type="match status" value="1"/>
</dbReference>
<evidence type="ECO:0000256" key="11">
    <source>
        <dbReference type="PIRNR" id="PIRNR006268"/>
    </source>
</evidence>